<accession>A0A8H6YW33</accession>
<feature type="region of interest" description="Disordered" evidence="1">
    <location>
        <begin position="1085"/>
        <end position="1116"/>
    </location>
</feature>
<evidence type="ECO:0000313" key="3">
    <source>
        <dbReference type="Proteomes" id="UP000620124"/>
    </source>
</evidence>
<dbReference type="Proteomes" id="UP000620124">
    <property type="component" value="Unassembled WGS sequence"/>
</dbReference>
<sequence>MSLSLKSLEDELHDLPPTSAPLYNNGGSIVAFISRNSLPTAGQSIRTETGALHKVYNLWALIEGHEGTGNASLAARRIKRHSHRPHPYKRPPISTPAPEPAARASSRSRNKAQTINTTPTNKSSKDDIKWDGWPDGDFSALFSMGFVERHNNLHVHWATRALGGRGGSTEAETWEGGKLTRRQCQGVIQCEGHDCTIVTRPQTRTAGLEKQLSQPCECGANRIHYPCEVRSTLHTFSGGVYYQNGGTHDHPRPTVRLHLGKEEREAFAMVVNEQPTTGPLKLLVGRPTASGPAESVAKISPLLVNADRIKYERSKLLRAPGGYRGEHFLKEFAKFEASNPNFIRTAQFGQVAVIVMQTPFMASTLIKSIAVDTEAVNGIVSDGAHGFWREYNDILMISSTYEPINLKCWVPGLISYSNGQTEEHYAIHFGELFDSMREECLSRGIELTDEIFANIMDFSAAQRGGFISAFIAFWQRWAPGQRDAAELREAAIKLLKGCAQHFRNQVTRIKKISGVVDPAQIDVFENYARELLECKDIQEFTTLAGKFKAAFPRAETWFSWWELPSHACMLFPSFRIMNSKLWNSIPGTTNAQEAMHFKLYAALGRKLGLMEGLKGLVAFAEYYRTQFEAKKHGLKIHYGEDRERWKVNAKIHGRTHFNRHARVGASKNDGRPPDTAKALLGRRKQSHRAPEYEKGYKWKDSSCWLDSSLMALFSAASRDYEESMVTMFSGLPESHPLRDFQQMIHTRIAIGPAGYEEGGCTLLSNGRDGFRKILLELPRSNLKSLSDFQSAFGWLHNITESPTGLARRQLPPSIERALSYFRMRKVILRQCSGSDFDHFQLERIKWRSPCGLNPELCKWYKGDLRKWFADLMRVKKPETMSGCWQARDGEKFCDGHALQYEVVLNIPLTLVIEMGDIAAGNTWKIPEALYPYPNNAVASAHRVKYSIASHVYLSPTTSHFITRYSSGTRIFDYDGMKRDGNAILREGTLKGLLTGASNALKEIPSGYFPNVLIYHLDGGEAAQNYFRAQQIKLAKKLHLYFETKNGFPFSCELRRPHLETLTEENRWWLEGPSSAIDYRVCPPEKSPRKWHPPMAPKNGDTGSSSFASSSTSEEDQLGRLPPIATMHLPSISNTGGDAFPSDRELRCHPCGEEGTVWEDSDPISCQKCGYWSHIDCVQPLAYEDSDSDAESQLSWHNPQFVFVCALCKLRDDTPECDPSLGRPGKIHVLPEIGEWSYSTMWYPAEFIDFDVTRQGREYEFKWIPGIVWTTGEPQDLTFYRSIAQWVEVDAIERLREEQIGSVRLPQCLKAVPEDAESLNPQLLQLFLLAIPTIARILALEDSNPVTCNFRDHFKEVRWSVEASLRWMKGCLFEPTPALDAMLNTALGELSAHELMRTDPLANRKIWGPGSVLFQLLAIQHSLDEPLNLNGDTFLNIQAGRLRLSPPQAVEGLHEMWLAFDPVVRAREIQNQMSTSRVLEWEARFKAAHTVFENSADLVFYRRDVGWNPEIIPPRPAVNIWYNERAIILLQDLPPPEQRGEKRAFVGEDIFGDGPVPKRRKKMGSNKTTKKYEPKPTPPHARRSSRLKGKKRE</sequence>
<evidence type="ECO:0008006" key="4">
    <source>
        <dbReference type="Google" id="ProtNLM"/>
    </source>
</evidence>
<keyword evidence="3" id="KW-1185">Reference proteome</keyword>
<evidence type="ECO:0000313" key="2">
    <source>
        <dbReference type="EMBL" id="KAF7365881.1"/>
    </source>
</evidence>
<dbReference type="OrthoDB" id="2624269at2759"/>
<reference evidence="2" key="1">
    <citation type="submission" date="2020-05" db="EMBL/GenBank/DDBJ databases">
        <title>Mycena genomes resolve the evolution of fungal bioluminescence.</title>
        <authorList>
            <person name="Tsai I.J."/>
        </authorList>
    </citation>
    <scope>NUCLEOTIDE SEQUENCE</scope>
    <source>
        <strain evidence="2">CCC161011</strain>
    </source>
</reference>
<feature type="region of interest" description="Disordered" evidence="1">
    <location>
        <begin position="1541"/>
        <end position="1592"/>
    </location>
</feature>
<gene>
    <name evidence="2" type="ORF">MVEN_00462900</name>
</gene>
<comment type="caution">
    <text evidence="2">The sequence shown here is derived from an EMBL/GenBank/DDBJ whole genome shotgun (WGS) entry which is preliminary data.</text>
</comment>
<feature type="compositionally biased region" description="Polar residues" evidence="1">
    <location>
        <begin position="111"/>
        <end position="122"/>
    </location>
</feature>
<proteinExistence type="predicted"/>
<protein>
    <recommendedName>
        <fullName evidence="4">Zinc finger PHD-type domain-containing protein</fullName>
    </recommendedName>
</protein>
<name>A0A8H6YW33_9AGAR</name>
<dbReference type="SUPFAM" id="SSF57903">
    <property type="entry name" value="FYVE/PHD zinc finger"/>
    <property type="match status" value="1"/>
</dbReference>
<feature type="compositionally biased region" description="Basic residues" evidence="1">
    <location>
        <begin position="80"/>
        <end position="89"/>
    </location>
</feature>
<feature type="compositionally biased region" description="Basic residues" evidence="1">
    <location>
        <begin position="1579"/>
        <end position="1592"/>
    </location>
</feature>
<organism evidence="2 3">
    <name type="scientific">Mycena venus</name>
    <dbReference type="NCBI Taxonomy" id="2733690"/>
    <lineage>
        <taxon>Eukaryota</taxon>
        <taxon>Fungi</taxon>
        <taxon>Dikarya</taxon>
        <taxon>Basidiomycota</taxon>
        <taxon>Agaricomycotina</taxon>
        <taxon>Agaricomycetes</taxon>
        <taxon>Agaricomycetidae</taxon>
        <taxon>Agaricales</taxon>
        <taxon>Marasmiineae</taxon>
        <taxon>Mycenaceae</taxon>
        <taxon>Mycena</taxon>
    </lineage>
</organism>
<dbReference type="SUPFAM" id="SSF90073">
    <property type="entry name" value="GCM domain"/>
    <property type="match status" value="1"/>
</dbReference>
<dbReference type="GO" id="GO:0003677">
    <property type="term" value="F:DNA binding"/>
    <property type="evidence" value="ECO:0007669"/>
    <property type="project" value="InterPro"/>
</dbReference>
<dbReference type="GO" id="GO:0006355">
    <property type="term" value="P:regulation of DNA-templated transcription"/>
    <property type="evidence" value="ECO:0007669"/>
    <property type="project" value="InterPro"/>
</dbReference>
<evidence type="ECO:0000256" key="1">
    <source>
        <dbReference type="SAM" id="MobiDB-lite"/>
    </source>
</evidence>
<dbReference type="InterPro" id="IPR013083">
    <property type="entry name" value="Znf_RING/FYVE/PHD"/>
</dbReference>
<dbReference type="EMBL" id="JACAZI010000003">
    <property type="protein sequence ID" value="KAF7365881.1"/>
    <property type="molecule type" value="Genomic_DNA"/>
</dbReference>
<dbReference type="Gene3D" id="3.30.40.10">
    <property type="entry name" value="Zinc/RING finger domain, C3HC4 (zinc finger)"/>
    <property type="match status" value="1"/>
</dbReference>
<dbReference type="InterPro" id="IPR011011">
    <property type="entry name" value="Znf_FYVE_PHD"/>
</dbReference>
<dbReference type="InterPro" id="IPR036115">
    <property type="entry name" value="GCM_dom_sf"/>
</dbReference>
<feature type="region of interest" description="Disordered" evidence="1">
    <location>
        <begin position="660"/>
        <end position="684"/>
    </location>
</feature>
<feature type="region of interest" description="Disordered" evidence="1">
    <location>
        <begin position="80"/>
        <end position="128"/>
    </location>
</feature>